<sequence>MGYLQSLEIENFKSYKGKHFIGPFKKFSSIIGPNGSGKSNLMDAVCFVLGEKTQNLRVRKLGDLIHGAPIGKPVGTRCNVKMTFVNDDESEKTFTRTVTSGGSEYRVDGNVVTPAQYHEHLEEINIFIKAKNFLVYQGAVEQIAMKSPKERTQLFEELSKSGDLVNEYNKLKQDLEKAKEDAQFNMNKRRGVAAEKREARIEKDEAERYQAMRDTLAEKQIQLFLVQLFYAEQGREKAKNDLQKMRDEVHKVRSEKSDKEEVVISHQQELRRATKEMRKLEKECENKEKNIAEFKPKFNESKQQLVHIKQKIETAEKFHVATVKLAKEQDQNLKELEKQRKDVQKQRKKCEEKLHDETQKHSLHLENDQIVEYNQLKANAEAQSARLTVQIEDIKQDKEAKIVGIQTAQHQIKTLEDRIKQKEGELERQKQTLSNIDENRERQTQQLDEEKKNVKELEKEVIESKKLLEEYTVKLQKLNDEISDAHGDSQENENSRRRSEAVENLKRLYPDKVHGRLVEVCSPSQKKYQIAITKVLGGNMNAIVVDTDDTAEECIAYLKEQRYFSEKFLPLNSLEVSPINETLREITDIRGVKLLYDVINCTQPTIRKVVQYACNNAVVCETPEDARKMAFGRDNHRYKAVSLDGTLFQQSGVISGGGSELKHRAKKWDEQGMKKLRDERKDLQEKCNALHRNRKRELDVEMKRSQLQQIENRIRYTKSERDRLQNEIIPRLHRELDALRCELQLIQPRIDDGQNEVRKFEEKIAKVEKEKETISDTIFADFCKRVGIHDIREYENREMRFFQERQRELKGFDTELARLQYEIDFLKSEDRRKKEQDEAAKIKNLQESKKELEKKIEDQSKMLKKYEEELKETQNRTEDQRSKVFELEENVTEAKKEVSAIDRNLHSMEKKARNLEQLELRKAQKRHSLLHECKIAGIEIPLSSGSLQDVMIEEEPDETENGNGNGESTAAFSQQSLQQADKIVIDYETLEANPRKFKDENEVNKLIEKYTKAVSEAQANLAKIAAPNLKANERMEQVRSKEDETREEYENACKKARKAQQAFERVKNERYRLFTDFFEPVSQRIDEIYKQLSRNESAQAFLGAENQEEPYLDGISYNCVAPGKRFRPMDNLSGGEKTIAALALLFAIHSRNPSPFFVLDEIDAALDNTNIGKVVSYIAERSQRDMQLIVISLKEEFYNKADALVGIYPKPANITTSGVLIFDLINFKANMLDATAIAD</sequence>
<evidence type="ECO:0000313" key="2">
    <source>
        <dbReference type="WBParaSite" id="ES5_v2.g13094.t1"/>
    </source>
</evidence>
<organism evidence="1 2">
    <name type="scientific">Panagrolaimus sp. ES5</name>
    <dbReference type="NCBI Taxonomy" id="591445"/>
    <lineage>
        <taxon>Eukaryota</taxon>
        <taxon>Metazoa</taxon>
        <taxon>Ecdysozoa</taxon>
        <taxon>Nematoda</taxon>
        <taxon>Chromadorea</taxon>
        <taxon>Rhabditida</taxon>
        <taxon>Tylenchina</taxon>
        <taxon>Panagrolaimomorpha</taxon>
        <taxon>Panagrolaimoidea</taxon>
        <taxon>Panagrolaimidae</taxon>
        <taxon>Panagrolaimus</taxon>
    </lineage>
</organism>
<dbReference type="WBParaSite" id="ES5_v2.g13094.t1">
    <property type="protein sequence ID" value="ES5_v2.g13094.t1"/>
    <property type="gene ID" value="ES5_v2.g13094"/>
</dbReference>
<name>A0AC34F840_9BILA</name>
<proteinExistence type="predicted"/>
<dbReference type="Proteomes" id="UP000887579">
    <property type="component" value="Unplaced"/>
</dbReference>
<reference evidence="2" key="1">
    <citation type="submission" date="2022-11" db="UniProtKB">
        <authorList>
            <consortium name="WormBaseParasite"/>
        </authorList>
    </citation>
    <scope>IDENTIFICATION</scope>
</reference>
<protein>
    <submittedName>
        <fullName evidence="2">Structural maintenance of chromosomes protein</fullName>
    </submittedName>
</protein>
<evidence type="ECO:0000313" key="1">
    <source>
        <dbReference type="Proteomes" id="UP000887579"/>
    </source>
</evidence>
<accession>A0AC34F840</accession>